<dbReference type="EMBL" id="JWZX01003323">
    <property type="protein sequence ID" value="KOO21919.1"/>
    <property type="molecule type" value="Genomic_DNA"/>
</dbReference>
<keyword evidence="1" id="KW-0732">Signal</keyword>
<dbReference type="AlphaFoldDB" id="A0A0M0J5N4"/>
<evidence type="ECO:0000256" key="1">
    <source>
        <dbReference type="SAM" id="SignalP"/>
    </source>
</evidence>
<evidence type="ECO:0000313" key="2">
    <source>
        <dbReference type="EMBL" id="KOO21919.1"/>
    </source>
</evidence>
<organism evidence="2 3">
    <name type="scientific">Chrysochromulina tobinii</name>
    <dbReference type="NCBI Taxonomy" id="1460289"/>
    <lineage>
        <taxon>Eukaryota</taxon>
        <taxon>Haptista</taxon>
        <taxon>Haptophyta</taxon>
        <taxon>Prymnesiophyceae</taxon>
        <taxon>Prymnesiales</taxon>
        <taxon>Chrysochromulinaceae</taxon>
        <taxon>Chrysochromulina</taxon>
    </lineage>
</organism>
<evidence type="ECO:0000313" key="3">
    <source>
        <dbReference type="Proteomes" id="UP000037460"/>
    </source>
</evidence>
<accession>A0A0M0J5N4</accession>
<feature type="signal peptide" evidence="1">
    <location>
        <begin position="1"/>
        <end position="18"/>
    </location>
</feature>
<protein>
    <submittedName>
        <fullName evidence="2">Uncharacterized protein</fullName>
    </submittedName>
</protein>
<name>A0A0M0J5N4_9EUKA</name>
<proteinExistence type="predicted"/>
<keyword evidence="3" id="KW-1185">Reference proteome</keyword>
<sequence length="57" mass="6152">MVSLWLMSIAIILRTKETCVIGSMEICGTTSGCKLEGRLKGLDAGMQQPTACQKYEG</sequence>
<gene>
    <name evidence="2" type="ORF">Ctob_001844</name>
</gene>
<reference evidence="3" key="1">
    <citation type="journal article" date="2015" name="PLoS Genet.">
        <title>Genome Sequence and Transcriptome Analyses of Chrysochromulina tobin: Metabolic Tools for Enhanced Algal Fitness in the Prominent Order Prymnesiales (Haptophyceae).</title>
        <authorList>
            <person name="Hovde B.T."/>
            <person name="Deodato C.R."/>
            <person name="Hunsperger H.M."/>
            <person name="Ryken S.A."/>
            <person name="Yost W."/>
            <person name="Jha R.K."/>
            <person name="Patterson J."/>
            <person name="Monnat R.J. Jr."/>
            <person name="Barlow S.B."/>
            <person name="Starkenburg S.R."/>
            <person name="Cattolico R.A."/>
        </authorList>
    </citation>
    <scope>NUCLEOTIDE SEQUENCE</scope>
    <source>
        <strain evidence="3">CCMP291</strain>
    </source>
</reference>
<comment type="caution">
    <text evidence="2">The sequence shown here is derived from an EMBL/GenBank/DDBJ whole genome shotgun (WGS) entry which is preliminary data.</text>
</comment>
<feature type="non-terminal residue" evidence="2">
    <location>
        <position position="57"/>
    </location>
</feature>
<dbReference type="Proteomes" id="UP000037460">
    <property type="component" value="Unassembled WGS sequence"/>
</dbReference>
<feature type="chain" id="PRO_5005601522" evidence="1">
    <location>
        <begin position="19"/>
        <end position="57"/>
    </location>
</feature>